<dbReference type="GeneID" id="37200434"/>
<accession>A0A395IAY5</accession>
<dbReference type="AlphaFoldDB" id="A0A395IAY5"/>
<dbReference type="OrthoDB" id="4414917at2759"/>
<protein>
    <recommendedName>
        <fullName evidence="3">F-box domain-containing protein</fullName>
    </recommendedName>
</protein>
<gene>
    <name evidence="1" type="ORF">BO97DRAFT_410696</name>
</gene>
<name>A0A395IAY5_ASPHC</name>
<proteinExistence type="predicted"/>
<keyword evidence="2" id="KW-1185">Reference proteome</keyword>
<dbReference type="RefSeq" id="XP_025555447.1">
    <property type="nucleotide sequence ID" value="XM_025696145.1"/>
</dbReference>
<organism evidence="1 2">
    <name type="scientific">Aspergillus homomorphus (strain CBS 101889)</name>
    <dbReference type="NCBI Taxonomy" id="1450537"/>
    <lineage>
        <taxon>Eukaryota</taxon>
        <taxon>Fungi</taxon>
        <taxon>Dikarya</taxon>
        <taxon>Ascomycota</taxon>
        <taxon>Pezizomycotina</taxon>
        <taxon>Eurotiomycetes</taxon>
        <taxon>Eurotiomycetidae</taxon>
        <taxon>Eurotiales</taxon>
        <taxon>Aspergillaceae</taxon>
        <taxon>Aspergillus</taxon>
        <taxon>Aspergillus subgen. Circumdati</taxon>
    </lineage>
</organism>
<dbReference type="VEuPathDB" id="FungiDB:BO97DRAFT_410696"/>
<reference evidence="1 2" key="1">
    <citation type="submission" date="2018-02" db="EMBL/GenBank/DDBJ databases">
        <title>The genomes of Aspergillus section Nigri reveals drivers in fungal speciation.</title>
        <authorList>
            <consortium name="DOE Joint Genome Institute"/>
            <person name="Vesth T.C."/>
            <person name="Nybo J."/>
            <person name="Theobald S."/>
            <person name="Brandl J."/>
            <person name="Frisvad J.C."/>
            <person name="Nielsen K.F."/>
            <person name="Lyhne E.K."/>
            <person name="Kogle M.E."/>
            <person name="Kuo A."/>
            <person name="Riley R."/>
            <person name="Clum A."/>
            <person name="Nolan M."/>
            <person name="Lipzen A."/>
            <person name="Salamov A."/>
            <person name="Henrissat B."/>
            <person name="Wiebenga A."/>
            <person name="De vries R.P."/>
            <person name="Grigoriev I.V."/>
            <person name="Mortensen U.H."/>
            <person name="Andersen M.R."/>
            <person name="Baker S.E."/>
        </authorList>
    </citation>
    <scope>NUCLEOTIDE SEQUENCE [LARGE SCALE GENOMIC DNA]</scope>
    <source>
        <strain evidence="1 2">CBS 101889</strain>
    </source>
</reference>
<dbReference type="EMBL" id="KZ824269">
    <property type="protein sequence ID" value="RAL16293.1"/>
    <property type="molecule type" value="Genomic_DNA"/>
</dbReference>
<evidence type="ECO:0008006" key="3">
    <source>
        <dbReference type="Google" id="ProtNLM"/>
    </source>
</evidence>
<sequence>MDADEHETANLDNIPVELFWHVAEYLEKEDLRSLREIVLYHVRRRSMSVGPFRVAIESEMKHNEQNLHKLCCVLAESRIEVRYLNLFLPLVVEPELQFIYLNLEVNCKPLPDGIFTVWGQLRQLHVHEPEDNKAFRYVRNLVPVILANAPRLEEYRLSGSKDRSVWEGSPWPSPPPLKSLEFNDPWINLQDMLAFLQWVGNTLEHVRFYHARCIRSDFKWSDILQFMKEGCPMLKYVSLDSVHRDWLGGVEPIRWQGSAECEGPHDRERMLEGLDRMIVATLARMI</sequence>
<evidence type="ECO:0000313" key="1">
    <source>
        <dbReference type="EMBL" id="RAL16293.1"/>
    </source>
</evidence>
<dbReference type="Proteomes" id="UP000248961">
    <property type="component" value="Unassembled WGS sequence"/>
</dbReference>
<evidence type="ECO:0000313" key="2">
    <source>
        <dbReference type="Proteomes" id="UP000248961"/>
    </source>
</evidence>